<protein>
    <submittedName>
        <fullName evidence="1">MafI family immunity protein</fullName>
    </submittedName>
</protein>
<evidence type="ECO:0000313" key="1">
    <source>
        <dbReference type="EMBL" id="UOE42871.1"/>
    </source>
</evidence>
<dbReference type="Proteomes" id="UP000832097">
    <property type="component" value="Chromosome"/>
</dbReference>
<keyword evidence="2" id="KW-1185">Reference proteome</keyword>
<dbReference type="InterPro" id="IPR047880">
    <property type="entry name" value="MafI-like"/>
</dbReference>
<reference evidence="1 2" key="1">
    <citation type="submission" date="2022-03" db="EMBL/GenBank/DDBJ databases">
        <title>Mucilaginibacter sp. isolated from the gut of Protaetia brevitarsis seulensis larvae.</title>
        <authorList>
            <person name="Won M."/>
            <person name="Kim S.-J."/>
            <person name="Kwon S.-W."/>
        </authorList>
    </citation>
    <scope>NUCLEOTIDE SEQUENCE [LARGE SCALE GENOMIC DNA]</scope>
    <source>
        <strain evidence="1 2">CFWR-12</strain>
    </source>
</reference>
<sequence>MNFETITQTIREVVNELSGQLPDSDLQNARIFLDAGEPGVALENLCAQIYEYDVPIARSAYLRLEAAGRAMSLDSSNWSHLTVS</sequence>
<dbReference type="RefSeq" id="WP_243553809.1">
    <property type="nucleotide sequence ID" value="NZ_CP094528.1"/>
</dbReference>
<evidence type="ECO:0000313" key="2">
    <source>
        <dbReference type="Proteomes" id="UP000832097"/>
    </source>
</evidence>
<accession>A0ABY4BYC8</accession>
<gene>
    <name evidence="1" type="ORF">MTO99_11805</name>
</gene>
<proteinExistence type="predicted"/>
<name>A0ABY4BYC8_9MICO</name>
<dbReference type="NCBIfam" id="NF033691">
    <property type="entry name" value="immunity_MafI"/>
    <property type="match status" value="1"/>
</dbReference>
<organism evidence="1 2">
    <name type="scientific">Agromyces larvae</name>
    <dbReference type="NCBI Taxonomy" id="2929802"/>
    <lineage>
        <taxon>Bacteria</taxon>
        <taxon>Bacillati</taxon>
        <taxon>Actinomycetota</taxon>
        <taxon>Actinomycetes</taxon>
        <taxon>Micrococcales</taxon>
        <taxon>Microbacteriaceae</taxon>
        <taxon>Agromyces</taxon>
    </lineage>
</organism>
<dbReference type="EMBL" id="CP094528">
    <property type="protein sequence ID" value="UOE42871.1"/>
    <property type="molecule type" value="Genomic_DNA"/>
</dbReference>